<comment type="cofactor">
    <cofactor evidence="1">
        <name>[4Fe-4S] cluster</name>
        <dbReference type="ChEBI" id="CHEBI:49883"/>
    </cofactor>
</comment>
<comment type="function">
    <text evidence="10">Probably acts as a heme chaperone, transferring heme to an unknown acceptor. Binds one molecule of heme per monomer, possibly covalently. Binds 1 [4Fe-4S] cluster. The cluster is coordinated with 3 cysteines and an exchangeable S-adenosyl-L-methionine.</text>
</comment>
<dbReference type="Pfam" id="PF06969">
    <property type="entry name" value="HemN_C"/>
    <property type="match status" value="1"/>
</dbReference>
<keyword evidence="8 10" id="KW-0411">Iron-sulfur</keyword>
<evidence type="ECO:0000256" key="2">
    <source>
        <dbReference type="ARBA" id="ARBA00006100"/>
    </source>
</evidence>
<dbReference type="NCBIfam" id="TIGR00539">
    <property type="entry name" value="hemN_rel"/>
    <property type="match status" value="1"/>
</dbReference>
<organism evidence="12 13">
    <name type="scientific">Sphingobium fluviale</name>
    <dbReference type="NCBI Taxonomy" id="2506423"/>
    <lineage>
        <taxon>Bacteria</taxon>
        <taxon>Pseudomonadati</taxon>
        <taxon>Pseudomonadota</taxon>
        <taxon>Alphaproteobacteria</taxon>
        <taxon>Sphingomonadales</taxon>
        <taxon>Sphingomonadaceae</taxon>
        <taxon>Sphingobium</taxon>
    </lineage>
</organism>
<evidence type="ECO:0000256" key="4">
    <source>
        <dbReference type="ARBA" id="ARBA00022617"/>
    </source>
</evidence>
<dbReference type="SFLD" id="SFLDF00288">
    <property type="entry name" value="HemN-like__clustered_with_nucl"/>
    <property type="match status" value="1"/>
</dbReference>
<dbReference type="InterPro" id="IPR034505">
    <property type="entry name" value="Coproporphyrinogen-III_oxidase"/>
</dbReference>
<dbReference type="OrthoDB" id="9808022at2"/>
<keyword evidence="10" id="KW-0004">4Fe-4S</keyword>
<evidence type="ECO:0000256" key="7">
    <source>
        <dbReference type="ARBA" id="ARBA00023004"/>
    </source>
</evidence>
<dbReference type="InterPro" id="IPR004559">
    <property type="entry name" value="HemW-like"/>
</dbReference>
<keyword evidence="9 10" id="KW-0143">Chaperone</keyword>
<name>A0A4Q1KGH1_9SPHN</name>
<protein>
    <recommendedName>
        <fullName evidence="3 10">Heme chaperone HemW</fullName>
    </recommendedName>
</protein>
<evidence type="ECO:0000256" key="5">
    <source>
        <dbReference type="ARBA" id="ARBA00022691"/>
    </source>
</evidence>
<feature type="domain" description="Radical SAM core" evidence="11">
    <location>
        <begin position="5"/>
        <end position="242"/>
    </location>
</feature>
<evidence type="ECO:0000256" key="10">
    <source>
        <dbReference type="RuleBase" id="RU364116"/>
    </source>
</evidence>
<keyword evidence="6 10" id="KW-0479">Metal-binding</keyword>
<evidence type="ECO:0000313" key="12">
    <source>
        <dbReference type="EMBL" id="RXR28808.1"/>
    </source>
</evidence>
<evidence type="ECO:0000256" key="1">
    <source>
        <dbReference type="ARBA" id="ARBA00001966"/>
    </source>
</evidence>
<keyword evidence="13" id="KW-1185">Reference proteome</keyword>
<dbReference type="AlphaFoldDB" id="A0A4Q1KGH1"/>
<dbReference type="GO" id="GO:0046872">
    <property type="term" value="F:metal ion binding"/>
    <property type="evidence" value="ECO:0007669"/>
    <property type="project" value="UniProtKB-UniRule"/>
</dbReference>
<dbReference type="SUPFAM" id="SSF102114">
    <property type="entry name" value="Radical SAM enzymes"/>
    <property type="match status" value="1"/>
</dbReference>
<dbReference type="InterPro" id="IPR006638">
    <property type="entry name" value="Elp3/MiaA/NifB-like_rSAM"/>
</dbReference>
<comment type="similarity">
    <text evidence="2">Belongs to the anaerobic coproporphyrinogen-III oxidase family. HemW subfamily.</text>
</comment>
<keyword evidence="5 10" id="KW-0949">S-adenosyl-L-methionine</keyword>
<dbReference type="EMBL" id="SBKP01000007">
    <property type="protein sequence ID" value="RXR28808.1"/>
    <property type="molecule type" value="Genomic_DNA"/>
</dbReference>
<dbReference type="GO" id="GO:0006779">
    <property type="term" value="P:porphyrin-containing compound biosynthetic process"/>
    <property type="evidence" value="ECO:0007669"/>
    <property type="project" value="InterPro"/>
</dbReference>
<dbReference type="InterPro" id="IPR010723">
    <property type="entry name" value="HemN_C"/>
</dbReference>
<dbReference type="Pfam" id="PF04055">
    <property type="entry name" value="Radical_SAM"/>
    <property type="match status" value="1"/>
</dbReference>
<evidence type="ECO:0000256" key="8">
    <source>
        <dbReference type="ARBA" id="ARBA00023014"/>
    </source>
</evidence>
<dbReference type="GO" id="GO:0005737">
    <property type="term" value="C:cytoplasm"/>
    <property type="evidence" value="ECO:0007669"/>
    <property type="project" value="UniProtKB-SubCell"/>
</dbReference>
<evidence type="ECO:0000259" key="11">
    <source>
        <dbReference type="PROSITE" id="PS51918"/>
    </source>
</evidence>
<evidence type="ECO:0000256" key="3">
    <source>
        <dbReference type="ARBA" id="ARBA00017228"/>
    </source>
</evidence>
<dbReference type="GO" id="GO:0051539">
    <property type="term" value="F:4 iron, 4 sulfur cluster binding"/>
    <property type="evidence" value="ECO:0007669"/>
    <property type="project" value="UniProtKB-UniRule"/>
</dbReference>
<dbReference type="InterPro" id="IPR013785">
    <property type="entry name" value="Aldolase_TIM"/>
</dbReference>
<dbReference type="InterPro" id="IPR007197">
    <property type="entry name" value="rSAM"/>
</dbReference>
<sequence length="422" mass="45537">MRRCFESAVTAPLALYIHWPFCVSKCPYCDFNSHVRESVDVDTWRAALLADMAYEAAQTGPRDLGSIFFGGGTPSLMPPALVADLIAAAQRHWQFADDIEITLEANPNSVEVARFADLAAAGVNRVSLGIQSFEAEALRFLGRAHDASEAHTALDVAQSAFARVSFDLIYALPGQSIAHWQAQLKAALARQTSHLSLYQLTIEPGTRFETLVRQGDFTPLDADHAADLYEATQELSAQAGIPAYEVSNHARAGEESRHNLAYWRYQDYVGVGPGAHGRRPFCLDAAPAHSPSQPPIGYHIGGLGGGAGWHRSPTRTCATQRHKKPENWLAAVARNQHGAQAETPLAPQDQAREALMMGLRLAEGIDIAALAARLRLDGSAMVDRAAVTRLTGHGLLHTDGPRLAVTPAGMLLLDAILPQIVV</sequence>
<keyword evidence="4 10" id="KW-0349">Heme</keyword>
<dbReference type="GO" id="GO:0004109">
    <property type="term" value="F:coproporphyrinogen oxidase activity"/>
    <property type="evidence" value="ECO:0007669"/>
    <property type="project" value="InterPro"/>
</dbReference>
<dbReference type="PROSITE" id="PS51918">
    <property type="entry name" value="RADICAL_SAM"/>
    <property type="match status" value="1"/>
</dbReference>
<dbReference type="Proteomes" id="UP000290958">
    <property type="component" value="Unassembled WGS sequence"/>
</dbReference>
<dbReference type="SFLD" id="SFLDS00029">
    <property type="entry name" value="Radical_SAM"/>
    <property type="match status" value="2"/>
</dbReference>
<dbReference type="PANTHER" id="PTHR13932:SF5">
    <property type="entry name" value="RADICAL S-ADENOSYL METHIONINE DOMAIN-CONTAINING PROTEIN 1, MITOCHONDRIAL"/>
    <property type="match status" value="1"/>
</dbReference>
<comment type="subcellular location">
    <subcellularLocation>
        <location evidence="10">Cytoplasm</location>
    </subcellularLocation>
</comment>
<dbReference type="PANTHER" id="PTHR13932">
    <property type="entry name" value="COPROPORPHYRINIGEN III OXIDASE"/>
    <property type="match status" value="1"/>
</dbReference>
<dbReference type="SFLD" id="SFLDF00562">
    <property type="entry name" value="HemN-like__clustered_with_heat"/>
    <property type="match status" value="1"/>
</dbReference>
<proteinExistence type="inferred from homology"/>
<dbReference type="Gene3D" id="3.20.20.70">
    <property type="entry name" value="Aldolase class I"/>
    <property type="match status" value="1"/>
</dbReference>
<evidence type="ECO:0000256" key="6">
    <source>
        <dbReference type="ARBA" id="ARBA00022723"/>
    </source>
</evidence>
<accession>A0A4Q1KGH1</accession>
<keyword evidence="7 10" id="KW-0408">Iron</keyword>
<evidence type="ECO:0000313" key="13">
    <source>
        <dbReference type="Proteomes" id="UP000290958"/>
    </source>
</evidence>
<dbReference type="SMART" id="SM00729">
    <property type="entry name" value="Elp3"/>
    <property type="match status" value="1"/>
</dbReference>
<gene>
    <name evidence="12" type="ORF">EQG66_08825</name>
</gene>
<dbReference type="SFLD" id="SFLDG01065">
    <property type="entry name" value="anaerobic_coproporphyrinogen-I"/>
    <property type="match status" value="2"/>
</dbReference>
<comment type="caution">
    <text evidence="12">The sequence shown here is derived from an EMBL/GenBank/DDBJ whole genome shotgun (WGS) entry which is preliminary data.</text>
</comment>
<evidence type="ECO:0000256" key="9">
    <source>
        <dbReference type="ARBA" id="ARBA00023186"/>
    </source>
</evidence>
<dbReference type="InterPro" id="IPR058240">
    <property type="entry name" value="rSAM_sf"/>
</dbReference>
<keyword evidence="10" id="KW-0963">Cytoplasm</keyword>
<reference evidence="13" key="1">
    <citation type="submission" date="2019-01" db="EMBL/GenBank/DDBJ databases">
        <title>Cytophagaceae bacterium strain CAR-16.</title>
        <authorList>
            <person name="Chen W.-M."/>
        </authorList>
    </citation>
    <scope>NUCLEOTIDE SEQUENCE [LARGE SCALE GENOMIC DNA]</scope>
    <source>
        <strain evidence="13">CHR27</strain>
    </source>
</reference>